<proteinExistence type="predicted"/>
<name>A0A126XXW4_9ACTN</name>
<dbReference type="EMBL" id="PKLL01000002">
    <property type="protein sequence ID" value="RZE29197.1"/>
    <property type="molecule type" value="Genomic_DNA"/>
</dbReference>
<keyword evidence="6" id="KW-1185">Reference proteome</keyword>
<evidence type="ECO:0000313" key="4">
    <source>
        <dbReference type="Proteomes" id="UP000292095"/>
    </source>
</evidence>
<evidence type="ECO:0000313" key="2">
    <source>
        <dbReference type="EMBL" id="RZE46691.1"/>
    </source>
</evidence>
<evidence type="ECO:0000313" key="1">
    <source>
        <dbReference type="EMBL" id="RZE29197.1"/>
    </source>
</evidence>
<evidence type="ECO:0000313" key="5">
    <source>
        <dbReference type="Proteomes" id="UP000292693"/>
    </source>
</evidence>
<sequence length="125" mass="12833">MTASAPVTDPARPSPPAPHPALGLLVLYTGRLEACRAFYAGLGLALVAEQHGDGPAHWSAELGPGCVLELYPAGGQPPTGRLRLALTVPYAPGGLAPGRHRREDPDGRIVLVTVGQPEEADGSTA</sequence>
<evidence type="ECO:0000313" key="6">
    <source>
        <dbReference type="Proteomes" id="UP000318052"/>
    </source>
</evidence>
<dbReference type="RefSeq" id="WP_008408796.1">
    <property type="nucleotide sequence ID" value="NZ_BNDZ01000003.1"/>
</dbReference>
<reference evidence="3" key="2">
    <citation type="journal article" date="2019" name="Microbiol. Resour. Announc.">
        <title>Draft Genomic Sequences of Streptomyces misionensis and Streptomyces albidoflavus, bacteria applied for phytopathogen biocontrol.</title>
        <authorList>
            <person name="Pylro V."/>
            <person name="Dias A."/>
            <person name="Andreote F."/>
            <person name="Varani A."/>
            <person name="Andreote C."/>
            <person name="Bernardo E."/>
            <person name="Martins T."/>
        </authorList>
    </citation>
    <scope>NUCLEOTIDE SEQUENCE</scope>
    <source>
        <strain evidence="3">77</strain>
    </source>
</reference>
<protein>
    <submittedName>
        <fullName evidence="1">VOC family protein</fullName>
    </submittedName>
</protein>
<accession>A0A2M9SLT2</accession>
<reference evidence="3" key="3">
    <citation type="submission" date="2019-07" db="EMBL/GenBank/DDBJ databases">
        <authorList>
            <person name="Pylro V."/>
            <person name="Dias A."/>
            <person name="Andreote F."/>
            <person name="Varani A."/>
            <person name="Andreote C."/>
            <person name="Bernardo E."/>
            <person name="Martins T."/>
        </authorList>
    </citation>
    <scope>NUCLEOTIDE SEQUENCE</scope>
    <source>
        <strain evidence="3">77</strain>
    </source>
</reference>
<dbReference type="AlphaFoldDB" id="A0A126XXW4"/>
<dbReference type="EMBL" id="VOGX01000018">
    <property type="protein sequence ID" value="TWV26038.1"/>
    <property type="molecule type" value="Genomic_DNA"/>
</dbReference>
<dbReference type="InterPro" id="IPR029068">
    <property type="entry name" value="Glyas_Bleomycin-R_OHBP_Dase"/>
</dbReference>
<organism evidence="1 5">
    <name type="scientific">Streptomyces albidoflavus</name>
    <dbReference type="NCBI Taxonomy" id="1886"/>
    <lineage>
        <taxon>Bacteria</taxon>
        <taxon>Bacillati</taxon>
        <taxon>Actinomycetota</taxon>
        <taxon>Actinomycetes</taxon>
        <taxon>Kitasatosporales</taxon>
        <taxon>Streptomycetaceae</taxon>
        <taxon>Streptomyces</taxon>
        <taxon>Streptomyces albidoflavus group</taxon>
    </lineage>
</organism>
<dbReference type="Proteomes" id="UP000318052">
    <property type="component" value="Unassembled WGS sequence"/>
</dbReference>
<dbReference type="EMBL" id="PKLK01000001">
    <property type="protein sequence ID" value="RZE46691.1"/>
    <property type="molecule type" value="Genomic_DNA"/>
</dbReference>
<accession>A0A0X3WJ68</accession>
<accession>A0A126XXW4</accession>
<comment type="caution">
    <text evidence="1">The sequence shown here is derived from an EMBL/GenBank/DDBJ whole genome shotgun (WGS) entry which is preliminary data.</text>
</comment>
<dbReference type="Proteomes" id="UP000292095">
    <property type="component" value="Unassembled WGS sequence"/>
</dbReference>
<evidence type="ECO:0000313" key="3">
    <source>
        <dbReference type="EMBL" id="TWV26038.1"/>
    </source>
</evidence>
<dbReference type="SUPFAM" id="SSF54593">
    <property type="entry name" value="Glyoxalase/Bleomycin resistance protein/Dihydroxybiphenyl dioxygenase"/>
    <property type="match status" value="1"/>
</dbReference>
<dbReference type="Gene3D" id="3.10.180.10">
    <property type="entry name" value="2,3-Dihydroxybiphenyl 1,2-Dioxygenase, domain 1"/>
    <property type="match status" value="1"/>
</dbReference>
<reference evidence="4 5" key="1">
    <citation type="submission" date="2017-12" db="EMBL/GenBank/DDBJ databases">
        <title>Population genomics insights into the ecological differentiation and adaptive evolution in streptomycetes.</title>
        <authorList>
            <person name="Li Y."/>
            <person name="Huang Y."/>
        </authorList>
    </citation>
    <scope>NUCLEOTIDE SEQUENCE [LARGE SCALE GENOMIC DNA]</scope>
    <source>
        <strain evidence="2 4">FXJ.2339</strain>
        <strain evidence="1 5">NBRC 100770</strain>
    </source>
</reference>
<gene>
    <name evidence="2" type="ORF">C0Q91_02045</name>
    <name evidence="1" type="ORF">C0Q92_02120</name>
    <name evidence="3" type="ORF">FRZ02_04815</name>
</gene>
<dbReference type="Proteomes" id="UP000292693">
    <property type="component" value="Unassembled WGS sequence"/>
</dbReference>
<dbReference type="CDD" id="cd06587">
    <property type="entry name" value="VOC"/>
    <property type="match status" value="1"/>
</dbReference>